<evidence type="ECO:0000256" key="3">
    <source>
        <dbReference type="SAM" id="SignalP"/>
    </source>
</evidence>
<reference evidence="4" key="1">
    <citation type="journal article" date="2014" name="BMC Genomics">
        <title>Characterizing the developmental transcriptome of the oriental fruit fly, Bactrocera dorsalis (Diptera: Tephritidae) through comparative genomic analysis with Drosophila melanogaster utilizing modENCODE datasets.</title>
        <authorList>
            <person name="Geib S.M."/>
            <person name="Calla B."/>
            <person name="Hall B."/>
            <person name="Hou S."/>
            <person name="Manoukis N.C."/>
        </authorList>
    </citation>
    <scope>NUCLEOTIDE SEQUENCE</scope>
    <source>
        <strain evidence="4">Punador</strain>
    </source>
</reference>
<organism evidence="4">
    <name type="scientific">Bactrocera dorsalis</name>
    <name type="common">Oriental fruit fly</name>
    <name type="synonym">Dacus dorsalis</name>
    <dbReference type="NCBI Taxonomy" id="27457"/>
    <lineage>
        <taxon>Eukaryota</taxon>
        <taxon>Metazoa</taxon>
        <taxon>Ecdysozoa</taxon>
        <taxon>Arthropoda</taxon>
        <taxon>Hexapoda</taxon>
        <taxon>Insecta</taxon>
        <taxon>Pterygota</taxon>
        <taxon>Neoptera</taxon>
        <taxon>Endopterygota</taxon>
        <taxon>Diptera</taxon>
        <taxon>Brachycera</taxon>
        <taxon>Muscomorpha</taxon>
        <taxon>Tephritoidea</taxon>
        <taxon>Tephritidae</taxon>
        <taxon>Bactrocera</taxon>
        <taxon>Bactrocera</taxon>
    </lineage>
</organism>
<name>A0A034WTX3_BACDO</name>
<dbReference type="EMBL" id="GAKP01001170">
    <property type="protein sequence ID" value="JAC57782.1"/>
    <property type="molecule type" value="Transcribed_RNA"/>
</dbReference>
<dbReference type="KEGG" id="bdr:105233727"/>
<evidence type="ECO:0000256" key="2">
    <source>
        <dbReference type="SAM" id="Phobius"/>
    </source>
</evidence>
<evidence type="ECO:0000256" key="1">
    <source>
        <dbReference type="SAM" id="MobiDB-lite"/>
    </source>
</evidence>
<feature type="transmembrane region" description="Helical" evidence="2">
    <location>
        <begin position="264"/>
        <end position="287"/>
    </location>
</feature>
<dbReference type="AlphaFoldDB" id="A0A034WTX3"/>
<feature type="signal peptide" evidence="3">
    <location>
        <begin position="1"/>
        <end position="23"/>
    </location>
</feature>
<evidence type="ECO:0000313" key="4">
    <source>
        <dbReference type="EMBL" id="JAC57782.1"/>
    </source>
</evidence>
<feature type="chain" id="PRO_5044538486" evidence="3">
    <location>
        <begin position="24"/>
        <end position="330"/>
    </location>
</feature>
<keyword evidence="2" id="KW-1133">Transmembrane helix</keyword>
<keyword evidence="2" id="KW-0472">Membrane</keyword>
<dbReference type="RefSeq" id="XP_011214182.2">
    <property type="nucleotide sequence ID" value="XM_011215880.3"/>
</dbReference>
<feature type="region of interest" description="Disordered" evidence="1">
    <location>
        <begin position="37"/>
        <end position="56"/>
    </location>
</feature>
<dbReference type="OrthoDB" id="6819390at2759"/>
<dbReference type="GeneID" id="105233727"/>
<sequence>MALINAQLIWAIIVVALIARTNQERLSVGSAPTQINAEGIEKRSSSSDSTSSTRHTGELTKSVPYFQASLPMRVYECLRAFSILRCTKLFILQKMEERKAISQTGNLTRDFLDQFFDAEDNVGSLIANKYANMTDEKLNHCLVVRFQRFFKHRDIKLHFLPGVMVKIVPSRDNKLSFTLKKSKKTKKHAVRATGRASKLVEEVDETLDVAEPTLETHAVESALTKQSDLGLGGAGAGGVGPGGIRRKIKKASSFATYKNTILQMAVPVMVMPAILLGSVLPFLLPMLKLATIMSMMLNNSAFIAALIYAARTHANAQEEQQISYPPQGYF</sequence>
<proteinExistence type="predicted"/>
<keyword evidence="2" id="KW-0812">Transmembrane</keyword>
<keyword evidence="3" id="KW-0732">Signal</keyword>
<accession>A0A034WTX3</accession>
<protein>
    <submittedName>
        <fullName evidence="4">Uncharacterized protein</fullName>
    </submittedName>
</protein>